<dbReference type="EnsemblPlants" id="QL03p046003:mrna">
    <property type="protein sequence ID" value="QL03p046003:mrna"/>
    <property type="gene ID" value="QL03p046003"/>
</dbReference>
<dbReference type="InParanoid" id="A0A7N2L906"/>
<keyword evidence="1" id="KW-0479">Metal-binding</keyword>
<dbReference type="GO" id="GO:0008270">
    <property type="term" value="F:zinc ion binding"/>
    <property type="evidence" value="ECO:0007669"/>
    <property type="project" value="UniProtKB-KW"/>
</dbReference>
<dbReference type="OMA" id="APWMNAD"/>
<keyword evidence="1" id="KW-0863">Zinc-finger</keyword>
<dbReference type="InterPro" id="IPR058210">
    <property type="entry name" value="SACS/Nov_dom"/>
</dbReference>
<dbReference type="InterPro" id="IPR013083">
    <property type="entry name" value="Znf_RING/FYVE/PHD"/>
</dbReference>
<name>A0A7N2L906_QUELO</name>
<dbReference type="NCBIfam" id="NF047352">
    <property type="entry name" value="P_loop_sacsin"/>
    <property type="match status" value="2"/>
</dbReference>
<dbReference type="PANTHER" id="PTHR15600">
    <property type="entry name" value="SACSIN"/>
    <property type="match status" value="1"/>
</dbReference>
<feature type="region of interest" description="Disordered" evidence="2">
    <location>
        <begin position="5466"/>
        <end position="5487"/>
    </location>
</feature>
<keyword evidence="1" id="KW-0862">Zinc</keyword>
<dbReference type="PROSITE" id="PS50089">
    <property type="entry name" value="ZF_RING_2"/>
    <property type="match status" value="1"/>
</dbReference>
<protein>
    <recommendedName>
        <fullName evidence="3">RING-type domain-containing protein</fullName>
    </recommendedName>
</protein>
<dbReference type="Pfam" id="PF14223">
    <property type="entry name" value="Retrotran_gag_2"/>
    <property type="match status" value="1"/>
</dbReference>
<dbReference type="InterPro" id="IPR052972">
    <property type="entry name" value="Sacsin_chaperone_reg"/>
</dbReference>
<dbReference type="InterPro" id="IPR036890">
    <property type="entry name" value="HATPase_C_sf"/>
</dbReference>
<dbReference type="Pfam" id="PF25794">
    <property type="entry name" value="SACS"/>
    <property type="match status" value="3"/>
</dbReference>
<reference evidence="4" key="2">
    <citation type="submission" date="2021-01" db="UniProtKB">
        <authorList>
            <consortium name="EnsemblPlants"/>
        </authorList>
    </citation>
    <scope>IDENTIFICATION</scope>
</reference>
<evidence type="ECO:0000256" key="2">
    <source>
        <dbReference type="SAM" id="MobiDB-lite"/>
    </source>
</evidence>
<dbReference type="EMBL" id="LRBV02000003">
    <property type="status" value="NOT_ANNOTATED_CDS"/>
    <property type="molecule type" value="Genomic_DNA"/>
</dbReference>
<proteinExistence type="predicted"/>
<dbReference type="Pfam" id="PF13920">
    <property type="entry name" value="zf-C3HC4_3"/>
    <property type="match status" value="1"/>
</dbReference>
<dbReference type="Gramene" id="QL03p046003:mrna">
    <property type="protein sequence ID" value="QL03p046003:mrna"/>
    <property type="gene ID" value="QL03p046003"/>
</dbReference>
<dbReference type="SUPFAM" id="SSF55874">
    <property type="entry name" value="ATPase domain of HSP90 chaperone/DNA topoisomerase II/histidine kinase"/>
    <property type="match status" value="2"/>
</dbReference>
<dbReference type="SMART" id="SM00184">
    <property type="entry name" value="RING"/>
    <property type="match status" value="1"/>
</dbReference>
<dbReference type="Proteomes" id="UP000594261">
    <property type="component" value="Chromosome 3"/>
</dbReference>
<organism evidence="4 5">
    <name type="scientific">Quercus lobata</name>
    <name type="common">Valley oak</name>
    <dbReference type="NCBI Taxonomy" id="97700"/>
    <lineage>
        <taxon>Eukaryota</taxon>
        <taxon>Viridiplantae</taxon>
        <taxon>Streptophyta</taxon>
        <taxon>Embryophyta</taxon>
        <taxon>Tracheophyta</taxon>
        <taxon>Spermatophyta</taxon>
        <taxon>Magnoliopsida</taxon>
        <taxon>eudicotyledons</taxon>
        <taxon>Gunneridae</taxon>
        <taxon>Pentapetalae</taxon>
        <taxon>rosids</taxon>
        <taxon>fabids</taxon>
        <taxon>Fagales</taxon>
        <taxon>Fagaceae</taxon>
        <taxon>Quercus</taxon>
    </lineage>
</organism>
<dbReference type="SUPFAM" id="SSF57850">
    <property type="entry name" value="RING/U-box"/>
    <property type="match status" value="1"/>
</dbReference>
<dbReference type="Gene3D" id="3.30.40.10">
    <property type="entry name" value="Zinc/RING finger domain, C3HC4 (zinc finger)"/>
    <property type="match status" value="1"/>
</dbReference>
<evidence type="ECO:0000259" key="3">
    <source>
        <dbReference type="PROSITE" id="PS50089"/>
    </source>
</evidence>
<evidence type="ECO:0000313" key="4">
    <source>
        <dbReference type="EnsemblPlants" id="QL03p046003:mrna"/>
    </source>
</evidence>
<dbReference type="InterPro" id="IPR001841">
    <property type="entry name" value="Znf_RING"/>
</dbReference>
<keyword evidence="5" id="KW-1185">Reference proteome</keyword>
<reference evidence="4 5" key="1">
    <citation type="journal article" date="2016" name="G3 (Bethesda)">
        <title>First Draft Assembly and Annotation of the Genome of a California Endemic Oak Quercus lobata Nee (Fagaceae).</title>
        <authorList>
            <person name="Sork V.L."/>
            <person name="Fitz-Gibbon S.T."/>
            <person name="Puiu D."/>
            <person name="Crepeau M."/>
            <person name="Gugger P.F."/>
            <person name="Sherman R."/>
            <person name="Stevens K."/>
            <person name="Langley C.H."/>
            <person name="Pellegrini M."/>
            <person name="Salzberg S.L."/>
        </authorList>
    </citation>
    <scope>NUCLEOTIDE SEQUENCE [LARGE SCALE GENOMIC DNA]</scope>
    <source>
        <strain evidence="4 5">cv. SW786</strain>
    </source>
</reference>
<evidence type="ECO:0000313" key="5">
    <source>
        <dbReference type="Proteomes" id="UP000594261"/>
    </source>
</evidence>
<sequence length="5609" mass="629793">MSSTSSSMFVELEDFGQTVDLTRRIREVLLNYPEGTTVLKELIQNADDAGATTVRLCLDRRVHPSQSLLSDSLAQWQGPSLLAFNDAVFTEDDFRSISRIGGSGKHAQPWKTGRFGVGFNSVYHLTDLPSFVSGKYVVLFDPQGFYLPKVSAANPGKRIDYVSSSAISLYKDQFFPYCAFGCDMKMPFAGTLFRFPLRNVDQAVRSKLSRQAYSEDDISSMFVQLYEEGVFTLLFLKSVMCIEMYVWDVGEPEPRMLYLCSVSSENNDTVWHRQALLRLSKSVNSTNGEMDAFSLDFLSEATIGTQCEKRMDSFYIVQTMASASSRIGSFSSTASKEYDIHLLPWASVAVCTSDDSLNSNVLKRGQAFCFLPLPVRTGLTVQINGYFELSSNRRGIWYGADMDRSGKIRSIWNRLLLEDVVAPTFTQLLLGVRGLLGPTNLYYSLWPNGSFEEPWNVLVKQIYRNIRNAPVLYTELEGGKWVSPDEAFLYDDEFSKSKELSEALVQLGMPIVHLPNILFNMLLKDASDFKQKVTPDVVRHFLRGCKTLVSLGKPYKLVLLEYCLEDIVDDEVVTYAYNLPLLPLANGDFGLLLEASKGISYFVCSELEYMLLQQISDRVIDQNIPLNILNRLSGVARSSRSNLVFFSVNYFLQLFPKFVPADWKYKSKVLWDPDSCCNHPTSSWFVLFWQYLQNQCENLLLFGDWPILPSTSGHLYRISRQSKLINAVKLSIEMQDILVMIGCKILSQNYGVEHPDLCHYVCDGDAAGVLESIFDIVSSEVGSIVQTIHILGVKERDELRGFLLDPKWYVGECMDDSNIKNCKKLPIYRVYGRGSAQDFQFSDLENPQKYLPPLDVPEYFLGGEFIVGSSTGEEEILLRYYGVERMGKAYFYRQQVFNRVRELQPDIRDSIMLSVLQNLPQLCVEDSSLRECLRSLEFVPTCRGALRCPDVLYDPRNDELYALLEDSDSFPYGPFQESGILDMLLGLGLRTSVSPETVIQSARQVERLMHEDQQKAHSRGKVLLSYLEANAMKWLPSSANDDQGTVNRMFSRAATAFRPRNFKSDLEKFWSDLRMICWCPVLVFAPFQALPWPVVSAMVAPPKLVRLQTDMWIVSASMRILDGECSSTALSYSLGWSSPPGGSVIAAQLLELGKNNELVKDQVLRQELAMAMPRIYSILTSLIGSDEMDIVKAVLEGCRWIWVGDGFATMDEVVLDGPLHLAPYIRVIPVDLAVFRNLFLELGIRELLKPSDYANILFRMAVKKGSTPLDPPEIRAAILIVQHLSETHFRDQQVKVYLPDVSGRLFPASNLVYNDAPWLLGSEDPDSSFHGVSNLTLNAKRTVQKFVHGNISNDVAEKLGVCSLRRTLLAESADSMNLSLSGAAEAFGQHEALTTRLKHILEMYADGPGILFELLQNAEDAAASEVIFLLDKTQYGTSSVLSPEMADWQGPALYCFNDSVFSPQDLYAISRIGQESKLENPFAIGRFGLGFNCVYHFTDIPTFVSGENIVMFDPHAHNLPGISPSHPGLRIRFVGRRILEQFPDQFSPYLHFGCDLQHPFPGTLFRFPLRTESVASRSQIKKEAYAAEDVISLFTSFSEVVSDALLFLRFVKTISVFVKEGPGHEMQLIHRVDKRCISDPEIQSNALQDMFSFINGKQHSGMDKDLFLKKLSNMDGNLPYKWQKIVTTEHSSSGDVSHCWMTTECIGGGRAKSSSVASNDKFHNFTPWACVAAYLHSVKVDKKLNVPKTEDSFTPDLFQLPTASTQNRKDFEGRAFCFLPLPISTGLPAHINAYFELSSNRRDIWFGNDMAGGGKKRSDWNIYILEDVVAPAYGHLLEKVALEIGPCDLFFSLWPTTGLEPWASVVRKLYNFVADFGVRVLFTKANGGQWISTRQAIFPDFTFHKAHDLAQALSDAGLPLVIVSQPLAERFMEFCPTLHFLTPQFLRTLLIRRKRGFMDRNAMILTLEYCLLDLKVPIQFDSLCGLPLLPLADGSFTTFDKKGFGGRIYIAQGDEYGLLKDSVPNQLVDGRIPELVHGKLCDIAFGEDSNISFLSCPLLEKLFLKLLPAEWQHAKQVTWTPGHEGHPSLDWIKLLWGYLKSSSDNLSVFSKWPILPAGSNFLLQLVENSNVIKDTGWSENMCSLLLKVGCLFLRRDLPIDHPQLERFVQPPTATGILNAFLAIAGKPENIEGLFDDASEGELHELRSFILQSKWFCEEQMENIHIEIIKCLPMFESYRSRKLVSLSKPIKCLKPSGVREVLLNDEFVRTESEKERIILRRYLEIKEPSMVELYKDYVLNHMSEFVSQQEAFTAILHDVKLLIEDDITIIPVLSATPFVLAANGSWKQPSRVIAMKYGEGKGGWCTRAGRRAHGCGLWWSISEGWDTVAKYFSFVVGDGSPNKEACISEVLSPPVGDNDRVWSLSFYRDFNDWELAASYSLLHFIQTRIPRGGGCDRLCWDLNGSGKFDIWSFYHKIRNAAPSTLSWKGIWKAKIPKMVAFFTWTTTHGQILTLDNLILHGRSLANRYWVGDRVKFWTNRWCGDSPLHSTFPVVFGIASNKEATVASSHERLGIEERGNWDVHFIRKPNDWEMGVVDEFLRTLGSNLPPIENGDRMRWKLMNNGDFDIRSFYNKLRDLLGFHGSCQDRLQILFLVGDGSCITFWFDPWCGESSLKDIFLELLGVACIKEASVADPLSFLRGWFPLECQFCLTGSRLGDGVGCLGFDLFWLYDPRVLELQKMLHREVFFPSDRFSDPETLEILVSLGLRKTLGFSGLLDCARTISLWHDSGDSETHYYGKKLLFCLDSLALKLSTEEGAGNRDGSEDTLLLDENSNSMDVDSSMRDKNYYIEDFDTSSVVGIRIDDKPEEEFWSEMKSIAWCPVSSDPPLKGLPWLKSVNQVAPPTIVRPKTQMWMVSCSMHILDGECCSSYLQHKLGWVDRPAIDVLSTQLIELSKVYDQLKLHSFVEPGFDAALQKGIPSLYSKLQEYIGTEVFMVLKSALNGVSWVWIGDDFVSPNALAFDSPVKFSPYLYVVPSELSEFRVLLLELGVRLSFDIWDYFNVLQRLQNDVKGFPLSTDQLSFVHCVLEAVADCCLDNPLFEASETPVLIPDTSGVLMLARDVVYNDAPWMESHNLAGKHFAHPSISNDLANRLGVQSLRCLSLVDEEMTKDLPCMDYSRINDLMVLYGNSDFLLFDLLELADCCKATKLHLIIDKREHPCQSLLQHNLGEFQGPALVAILEGVSLSREELCSLQLLPPWKLRGDTLNYGLGLLSCYFICDLLSIISGGNFYMFDPHGLVLALPSASAPAAKMFSLIGLRIFAFNNTPSRDMVSIASYYMEGEAHHWFQTLEAERLCIDWVGFICTLQDQFRIPIKEVPMEAPIEKSFKTFVQAVQESNIQEATIQVSVIKEPSIIQESNTLGGALATKFAFEDQRINEVEKIDQRDLLNGGLDIRFLRRFKFALLGKWLWGYGTKRDALWRRVIKAKYGNDWSCWCTKPVAGAYGTNLTQRFSDQFSPMMIGQNMSWSSSDSTIIRMPLSPECMKDGLESGLKRIKQITDRFLEHASRTLLFLKSILQEKTTVDLMKALFSIYEKLLANNKVHLMKLFNLKKAEGTPVAQHLNEFNAITNQLSSMEIDFEDEICLLIILAFFLNSKDEKNDSEKNTIVAMIAKDIVVLSVEEQKCELVANNDVEWVVDLTASHHVIPTKGFFTTYKGSLVIARGHACCAMYRTRVNAYKKKFNEIKDFEKNPQLRVRIDGDDTKRVKFSLPNSVSDEVIGDEEYENAKAIWDDDEMKDLGGLEKGEQYPPLEIVEPHENRTTRERQIVSFENNWTSDEGEPSDWIKDIQVEINYLGMKCIDIDKVSLSTWDKGNPQPCQDYSVFVESSSANMRNPFSEKKWRKFQISRLFGSSSAAIKLHIIDVNIFQGGTKVVDQWLVALSLGSGQTRNMALDRRYLAYNLTPVAGVAAHISRDGHPTDVYLTSSMMSPLPLSGAVDIPVTVFGCFLVCHNRGRFLFKHQDQQALVVAQPDPGNHLIEAWNRELMACVRDSYIEMILEIQKISRDPLSSAIESNAAYAISLSLKAYGDQIYSFWPRTSKHTLINQSGNGKNSVSTEMLKADWECLIEQVIKPFYVHTINLPVWQLYSGNLVKAEEGMFLSQPGNGVGDNLLPGTVCSFVKEHYPVFSVPWELVTEIQAVGATVREIKPKMVRDLLRASLTSIVLRSVDTYVDVLEYCLSDIQLPVTSNFNEDDASPNPVNSNSINRASALVPYGRSFPGLSTEGAVSSGDALEMVTSLGKAILDFGRVVVEDIGRTGGPLVQRNTIGSSSNSSSGSVNQKLLSIVAELNGLPCPTATNHLTKLGVTELWYGDKEQQALMSPLAAKFIHPKILDRSILADFLSNPTLQTLLKIQNFSLHLLASHMKLIFHANWVSHVMSSNMAPWFSWEKTSSSGGEGGPSPEWIRLFWKIFSSSPKDLSLFSDWPLIPAFLGRPILCRVRECHLVFIPPSVTDPGSADGVLEMGATGRDPTMLLMNLTSDSRLLQSYVLAFEVSRTKYPWLLSLLNHCNIPIYDITFMDCAASCNCLPIPSQSLGQVIASKLVAAKQAGYFPELTSLSTSDRDELFTLFANDFFSNSSNYKNEELEVLCSLPIYKTVVGSYTRLHGEDQCMISSNSFLKPYDEHCLAYSTDSIECSLLRALEVPELNDQQILTRFGLPGFERKPQSEQEDILIYLYTNWQDLQVDSSLIEALKETKFVRNAVEFSTDLFRPKDLFDPTDALLTSVFIGERKNFPGERFSTDGWLRILRKVGLRTATEADVILECAKRVEFLGSECMKSGNLDDFELDITNSQNEVSMEIWSLAGSVVEAIFTNFAVLYGNNFCNLLGNIACIPAEHGLPNFGGKKGGRRVLTSYSEAILSKDWPLAWSCAPILSRQAIVPPEYSWGALHLRSPPAFSAVLKHLKIIGRSGGEDTLAHWPTTSGMMSIDEACCEVLKYLDKVWGSLSSSDIMELQRVAFLPAANGTRLVKANSLFVHLTINLSPFAFELPSLYLPFVKILKDLGLQDVLSDASAKELLLNLQKACGYQRLNPNELRAVMEILDFVCDETVESNCFIWKSEAIVPDDGCRLVHAKSCVYIDAFGSQYVKCINTSRLRFVHPDLPDRISTVLDIKKLSDVVIEELDPGEHLETLEYIGLVPLAAIREKLLSRSFQFAVQTVVNSMAGHIAAISSLTLETIQNSLESVAAKLQFVKCLHTHFLLLPNSVSITSTTKDSMIPEWEDDSQHRTLYFVSRSNACFLVAEPPAYISIFDVVAIVVSQVLGSPTPLPIGSLLSCPVGCESAIIDVLKLCTEKKEPTSGIASLIGMEILPQDALQVQFHPLRPFYAGEIVAWRSHNGEKLKYGRVPEDVRPFAGQALYRFKVEIAPGLTQPLISSQVFSFRSISMGNDASSETLLNSSHTVIDSRTQIEVPESSGGGRPRSQLQPGKELQFGRVSAAELVQAVHEMLSAAGINMDVEQQSLLHRTITLQEQLQESRAALLLEQEKADVAAKEADSAKAAWICRVCLSAEVNMTIVPCGHVLCRRCSSAVSKCPFCRLQVTKTMRIFRP</sequence>
<evidence type="ECO:0000256" key="1">
    <source>
        <dbReference type="PROSITE-ProRule" id="PRU00175"/>
    </source>
</evidence>
<accession>A0A7N2L906</accession>
<dbReference type="PANTHER" id="PTHR15600:SF42">
    <property type="entry name" value="SACSIN"/>
    <property type="match status" value="1"/>
</dbReference>
<dbReference type="GO" id="GO:0030544">
    <property type="term" value="F:Hsp70 protein binding"/>
    <property type="evidence" value="ECO:0007669"/>
    <property type="project" value="TreeGrafter"/>
</dbReference>
<dbReference type="FunCoup" id="A0A7N2L906">
    <property type="interactions" value="980"/>
</dbReference>
<feature type="domain" description="RING-type" evidence="3">
    <location>
        <begin position="5563"/>
        <end position="5597"/>
    </location>
</feature>